<name>A0A9N9XQN0_PHYSR</name>
<dbReference type="GO" id="GO:0005657">
    <property type="term" value="C:replication fork"/>
    <property type="evidence" value="ECO:0007669"/>
    <property type="project" value="InterPro"/>
</dbReference>
<sequence>MNTSTTQVESGIQLFTRVNRKNDLNGINSHYFPNGGPLPNESIEVMGDLKLDKTDLLLDFIVKCILPSDLNSQWKSSGAVLVICEHQLNIFKIIKVIEAHLKRNDVLDPKKEILESALKNLTIFNCYSPEDLDLAIMNLQRLILVKDNINLVVIDNISAYYWIAKQKSNISYYHHAQQIFQKIISALASLNVENRTP</sequence>
<dbReference type="InterPro" id="IPR027417">
    <property type="entry name" value="P-loop_NTPase"/>
</dbReference>
<dbReference type="GO" id="GO:0042148">
    <property type="term" value="P:DNA strand invasion"/>
    <property type="evidence" value="ECO:0007669"/>
    <property type="project" value="TreeGrafter"/>
</dbReference>
<evidence type="ECO:0000313" key="1">
    <source>
        <dbReference type="EMBL" id="CAG9860615.1"/>
    </source>
</evidence>
<dbReference type="GO" id="GO:0000400">
    <property type="term" value="F:four-way junction DNA binding"/>
    <property type="evidence" value="ECO:0007669"/>
    <property type="project" value="TreeGrafter"/>
</dbReference>
<dbReference type="OrthoDB" id="420422at2759"/>
<proteinExistence type="predicted"/>
<protein>
    <submittedName>
        <fullName evidence="1">Uncharacterized protein</fullName>
    </submittedName>
</protein>
<dbReference type="SUPFAM" id="SSF52540">
    <property type="entry name" value="P-loop containing nucleoside triphosphate hydrolases"/>
    <property type="match status" value="1"/>
</dbReference>
<dbReference type="Gene3D" id="3.40.50.300">
    <property type="entry name" value="P-loop containing nucleotide triphosphate hydrolases"/>
    <property type="match status" value="1"/>
</dbReference>
<accession>A0A9N9XQN0</accession>
<dbReference type="Proteomes" id="UP001153712">
    <property type="component" value="Chromosome 3"/>
</dbReference>
<dbReference type="InterPro" id="IPR030547">
    <property type="entry name" value="XRCC2"/>
</dbReference>
<reference evidence="1" key="1">
    <citation type="submission" date="2022-01" db="EMBL/GenBank/DDBJ databases">
        <authorList>
            <person name="King R."/>
        </authorList>
    </citation>
    <scope>NUCLEOTIDE SEQUENCE</scope>
</reference>
<evidence type="ECO:0000313" key="2">
    <source>
        <dbReference type="Proteomes" id="UP001153712"/>
    </source>
</evidence>
<dbReference type="GO" id="GO:0000724">
    <property type="term" value="P:double-strand break repair via homologous recombination"/>
    <property type="evidence" value="ECO:0007669"/>
    <property type="project" value="InterPro"/>
</dbReference>
<dbReference type="GO" id="GO:0005813">
    <property type="term" value="C:centrosome"/>
    <property type="evidence" value="ECO:0007669"/>
    <property type="project" value="TreeGrafter"/>
</dbReference>
<dbReference type="AlphaFoldDB" id="A0A9N9XQN0"/>
<gene>
    <name evidence="1" type="ORF">PHYEVI_LOCUS6965</name>
</gene>
<organism evidence="1 2">
    <name type="scientific">Phyllotreta striolata</name>
    <name type="common">Striped flea beetle</name>
    <name type="synonym">Crioceris striolata</name>
    <dbReference type="NCBI Taxonomy" id="444603"/>
    <lineage>
        <taxon>Eukaryota</taxon>
        <taxon>Metazoa</taxon>
        <taxon>Ecdysozoa</taxon>
        <taxon>Arthropoda</taxon>
        <taxon>Hexapoda</taxon>
        <taxon>Insecta</taxon>
        <taxon>Pterygota</taxon>
        <taxon>Neoptera</taxon>
        <taxon>Endopterygota</taxon>
        <taxon>Coleoptera</taxon>
        <taxon>Polyphaga</taxon>
        <taxon>Cucujiformia</taxon>
        <taxon>Chrysomeloidea</taxon>
        <taxon>Chrysomelidae</taxon>
        <taxon>Galerucinae</taxon>
        <taxon>Alticini</taxon>
        <taxon>Phyllotreta</taxon>
    </lineage>
</organism>
<dbReference type="GO" id="GO:0033063">
    <property type="term" value="C:Rad51B-Rad51C-Rad51D-XRCC2 complex"/>
    <property type="evidence" value="ECO:0007669"/>
    <property type="project" value="InterPro"/>
</dbReference>
<dbReference type="PANTHER" id="PTHR46644:SF2">
    <property type="entry name" value="DNA REPAIR PROTEIN XRCC2"/>
    <property type="match status" value="1"/>
</dbReference>
<dbReference type="PANTHER" id="PTHR46644">
    <property type="entry name" value="DNA REPAIR PROTEIN XRCC2"/>
    <property type="match status" value="1"/>
</dbReference>
<dbReference type="EMBL" id="OU900096">
    <property type="protein sequence ID" value="CAG9860615.1"/>
    <property type="molecule type" value="Genomic_DNA"/>
</dbReference>
<keyword evidence="2" id="KW-1185">Reference proteome</keyword>